<name>A0ABT2TWH1_9FIRM</name>
<feature type="signal peptide" evidence="3">
    <location>
        <begin position="1"/>
        <end position="22"/>
    </location>
</feature>
<keyword evidence="2" id="KW-1133">Transmembrane helix</keyword>
<reference evidence="4 5" key="1">
    <citation type="journal article" date="2021" name="ISME Commun">
        <title>Automated analysis of genomic sequences facilitates high-throughput and comprehensive description of bacteria.</title>
        <authorList>
            <person name="Hitch T.C.A."/>
        </authorList>
    </citation>
    <scope>NUCLEOTIDE SEQUENCE [LARGE SCALE GENOMIC DNA]</scope>
    <source>
        <strain evidence="4 5">Sanger_23</strain>
    </source>
</reference>
<accession>A0ABT2TWH1</accession>
<feature type="compositionally biased region" description="Low complexity" evidence="1">
    <location>
        <begin position="280"/>
        <end position="291"/>
    </location>
</feature>
<sequence length="572" mass="60088">MKKMKRKSIAILAAAAISMSLAGGQIYSVYAGYQSSSIKKSSLIPDNVTIDEPTELSNVSLPSSEYGTLYWVDDSYVPTKRTQSCKVEFEPYDSVDLSYMSGWDAEDGVLKGKVTVVVSSISGEDYTGDEENDYEDYEGYQENTECGQDNGEQEDPGYTEGEAASNDPQVSQTPAATDTPGEPGTVPSVTPEGETGQETLPTQIPSAEQQPTAPAVLPEQDPSVVPEVTIAPDASQPTEPGVQEGTVAPAAPDTIPSVTPGNVDPAAPDTVPSIAPDTIDPAAPDSQPSQDQDADNIFDQINEPIQDDRPSEAEDTLTPEEQAERAVQNHSCAGISVSGIELPWYVQFRVTSGESYQFTNEDEAAIFRSYEFELWNLKTDSKYEIPDGQYISVTVPVKAGYEYTIEHLLDNGAMETIVPSVDGSTMIFSTHSFSPFGIAGSKPLIGENIAEDGYSGGTISVTSTPKPASTAVPTKSAASTTGSGVNTGSTTGSNTSNTTVNNSTSTDNSSATGNNSPAASGQSVSQNSSGSVNGTGVVRTGDNTPVGTFVILVVVAAVVVILIVVLKKKKNN</sequence>
<evidence type="ECO:0000256" key="3">
    <source>
        <dbReference type="SAM" id="SignalP"/>
    </source>
</evidence>
<feature type="region of interest" description="Disordered" evidence="1">
    <location>
        <begin position="460"/>
        <end position="536"/>
    </location>
</feature>
<feature type="compositionally biased region" description="Low complexity" evidence="1">
    <location>
        <begin position="476"/>
        <end position="536"/>
    </location>
</feature>
<comment type="caution">
    <text evidence="4">The sequence shown here is derived from an EMBL/GenBank/DDBJ whole genome shotgun (WGS) entry which is preliminary data.</text>
</comment>
<feature type="compositionally biased region" description="Polar residues" evidence="1">
    <location>
        <begin position="460"/>
        <end position="473"/>
    </location>
</feature>
<evidence type="ECO:0000313" key="4">
    <source>
        <dbReference type="EMBL" id="MCU6766437.1"/>
    </source>
</evidence>
<keyword evidence="5" id="KW-1185">Reference proteome</keyword>
<keyword evidence="3" id="KW-0732">Signal</keyword>
<evidence type="ECO:0000256" key="1">
    <source>
        <dbReference type="SAM" id="MobiDB-lite"/>
    </source>
</evidence>
<dbReference type="Proteomes" id="UP001652409">
    <property type="component" value="Unassembled WGS sequence"/>
</dbReference>
<proteinExistence type="predicted"/>
<dbReference type="EMBL" id="JAOQJL010000030">
    <property type="protein sequence ID" value="MCU6766437.1"/>
    <property type="molecule type" value="Genomic_DNA"/>
</dbReference>
<feature type="region of interest" description="Disordered" evidence="1">
    <location>
        <begin position="231"/>
        <end position="328"/>
    </location>
</feature>
<dbReference type="RefSeq" id="WP_158422259.1">
    <property type="nucleotide sequence ID" value="NZ_JAOQJL010000030.1"/>
</dbReference>
<feature type="compositionally biased region" description="Polar residues" evidence="1">
    <location>
        <begin position="166"/>
        <end position="176"/>
    </location>
</feature>
<feature type="transmembrane region" description="Helical" evidence="2">
    <location>
        <begin position="546"/>
        <end position="566"/>
    </location>
</feature>
<organism evidence="4 5">
    <name type="scientific">Blautia ammoniilytica</name>
    <dbReference type="NCBI Taxonomy" id="2981782"/>
    <lineage>
        <taxon>Bacteria</taxon>
        <taxon>Bacillati</taxon>
        <taxon>Bacillota</taxon>
        <taxon>Clostridia</taxon>
        <taxon>Lachnospirales</taxon>
        <taxon>Lachnospiraceae</taxon>
        <taxon>Blautia</taxon>
    </lineage>
</organism>
<feature type="region of interest" description="Disordered" evidence="1">
    <location>
        <begin position="141"/>
        <end position="199"/>
    </location>
</feature>
<feature type="chain" id="PRO_5046663573" evidence="3">
    <location>
        <begin position="23"/>
        <end position="572"/>
    </location>
</feature>
<evidence type="ECO:0000256" key="2">
    <source>
        <dbReference type="SAM" id="Phobius"/>
    </source>
</evidence>
<gene>
    <name evidence="4" type="ORF">OCV61_13615</name>
</gene>
<protein>
    <submittedName>
        <fullName evidence="4">Uncharacterized protein</fullName>
    </submittedName>
</protein>
<evidence type="ECO:0000313" key="5">
    <source>
        <dbReference type="Proteomes" id="UP001652409"/>
    </source>
</evidence>
<keyword evidence="2" id="KW-0812">Transmembrane</keyword>
<keyword evidence="2" id="KW-0472">Membrane</keyword>